<gene>
    <name evidence="1" type="ORF">SFB21_1358</name>
</gene>
<dbReference type="Proteomes" id="UP000489961">
    <property type="component" value="Unassembled WGS sequence"/>
</dbReference>
<dbReference type="AlphaFoldDB" id="A0A811GBR7"/>
<organism evidence="1 2">
    <name type="scientific">Acinetobacter bouvetii</name>
    <dbReference type="NCBI Taxonomy" id="202951"/>
    <lineage>
        <taxon>Bacteria</taxon>
        <taxon>Pseudomonadati</taxon>
        <taxon>Pseudomonadota</taxon>
        <taxon>Gammaproteobacteria</taxon>
        <taxon>Moraxellales</taxon>
        <taxon>Moraxellaceae</taxon>
        <taxon>Acinetobacter</taxon>
    </lineage>
</organism>
<proteinExistence type="predicted"/>
<evidence type="ECO:0000313" key="1">
    <source>
        <dbReference type="EMBL" id="CAB1213722.1"/>
    </source>
</evidence>
<comment type="caution">
    <text evidence="1">The sequence shown here is derived from an EMBL/GenBank/DDBJ whole genome shotgun (WGS) entry which is preliminary data.</text>
</comment>
<dbReference type="EMBL" id="CADDTS010000024">
    <property type="protein sequence ID" value="CAB1213722.1"/>
    <property type="molecule type" value="Genomic_DNA"/>
</dbReference>
<evidence type="ECO:0000313" key="2">
    <source>
        <dbReference type="Proteomes" id="UP000489961"/>
    </source>
</evidence>
<dbReference type="RefSeq" id="WP_174559283.1">
    <property type="nucleotide sequence ID" value="NZ_CADDTS010000024.1"/>
</dbReference>
<protein>
    <submittedName>
        <fullName evidence="1">Uncharacterized protein</fullName>
    </submittedName>
</protein>
<accession>A0A811GBR7</accession>
<sequence length="442" mass="44987">MAIKSISLLPKLSSVLSTSTLNSSLVTTPTLSSLINNDKITGALTGLLANLTSSTQSSSVNLSALTSSLPKIITVIQGLSSNGSSSAINADTISTLMKTLQPLLTSLNGQGSAIDTTQLMQSLPVVVKSIQSLMASVNSSGSVPDSLSSVMTNLKPLLDTLASSNSSSDISKVVSTLSQVLEIAAPLIKVAGSLGTGEADYGQVSHDLTANLMPLLAAVNKDGSTVDMAQLSQALPAVVGSVTTLIATFTKANEGNIPETISGAIQGINPLFKLLANSGAIDANQTETVNAVYDVLNSVKVIIDTVNNPDLSNISGSLNNVIDALKPVIAMIDTNGQLDGLLGNTELPDLNGLLGQLGGDINLDGIKDGLGQLLGNTPMPISNLSELFQANGNTGDIDLTSIIPGLTGSLQQTAGSSLTSYDVSTSATSTPSLELDQPVVFG</sequence>
<name>A0A811GBR7_9GAMM</name>
<reference evidence="1 2" key="1">
    <citation type="submission" date="2020-02" db="EMBL/GenBank/DDBJ databases">
        <authorList>
            <person name="Chaudhuri R."/>
        </authorList>
    </citation>
    <scope>NUCLEOTIDE SEQUENCE [LARGE SCALE GENOMIC DNA]</scope>
    <source>
        <strain evidence="1">SFB21</strain>
    </source>
</reference>